<dbReference type="SMART" id="SM00326">
    <property type="entry name" value="SH3"/>
    <property type="match status" value="1"/>
</dbReference>
<feature type="signal peptide" evidence="5">
    <location>
        <begin position="1"/>
        <end position="19"/>
    </location>
</feature>
<evidence type="ECO:0000259" key="6">
    <source>
        <dbReference type="PROSITE" id="PS50002"/>
    </source>
</evidence>
<feature type="chain" id="PRO_5045278051" description="SH3 domain-containing protein" evidence="5">
    <location>
        <begin position="20"/>
        <end position="1303"/>
    </location>
</feature>
<evidence type="ECO:0000256" key="5">
    <source>
        <dbReference type="SAM" id="SignalP"/>
    </source>
</evidence>
<dbReference type="SUPFAM" id="SSF117281">
    <property type="entry name" value="Kelch motif"/>
    <property type="match status" value="1"/>
</dbReference>
<dbReference type="InterPro" id="IPR048265">
    <property type="entry name" value="Rax2-like_third"/>
</dbReference>
<dbReference type="Pfam" id="PF12768">
    <property type="entry name" value="Rax2"/>
    <property type="match status" value="2"/>
</dbReference>
<evidence type="ECO:0000313" key="8">
    <source>
        <dbReference type="Proteomes" id="UP001473302"/>
    </source>
</evidence>
<evidence type="ECO:0000313" key="7">
    <source>
        <dbReference type="EMBL" id="GAA5813391.1"/>
    </source>
</evidence>
<evidence type="ECO:0000256" key="3">
    <source>
        <dbReference type="SAM" id="MobiDB-lite"/>
    </source>
</evidence>
<feature type="compositionally biased region" description="Low complexity" evidence="3">
    <location>
        <begin position="374"/>
        <end position="394"/>
    </location>
</feature>
<dbReference type="SUPFAM" id="SSF50044">
    <property type="entry name" value="SH3-domain"/>
    <property type="match status" value="1"/>
</dbReference>
<evidence type="ECO:0000256" key="2">
    <source>
        <dbReference type="PROSITE-ProRule" id="PRU00192"/>
    </source>
</evidence>
<keyword evidence="8" id="KW-1185">Reference proteome</keyword>
<dbReference type="InterPro" id="IPR015915">
    <property type="entry name" value="Kelch-typ_b-propeller"/>
</dbReference>
<dbReference type="Gene3D" id="2.30.30.40">
    <property type="entry name" value="SH3 Domains"/>
    <property type="match status" value="1"/>
</dbReference>
<feature type="region of interest" description="Disordered" evidence="3">
    <location>
        <begin position="371"/>
        <end position="394"/>
    </location>
</feature>
<dbReference type="PANTHER" id="PTHR31778">
    <property type="entry name" value="BUD SITE SELECTION PROTEIN RAX2"/>
    <property type="match status" value="1"/>
</dbReference>
<feature type="region of interest" description="Disordered" evidence="3">
    <location>
        <begin position="1174"/>
        <end position="1209"/>
    </location>
</feature>
<dbReference type="Pfam" id="PF20842">
    <property type="entry name" value="Rax2_2"/>
    <property type="match status" value="1"/>
</dbReference>
<dbReference type="EMBL" id="BAABUK010000016">
    <property type="protein sequence ID" value="GAA5813391.1"/>
    <property type="molecule type" value="Genomic_DNA"/>
</dbReference>
<keyword evidence="1 2" id="KW-0728">SH3 domain</keyword>
<dbReference type="InterPro" id="IPR001452">
    <property type="entry name" value="SH3_domain"/>
</dbReference>
<dbReference type="PANTHER" id="PTHR31778:SF2">
    <property type="entry name" value="BUD SITE SELECTION PROTEIN RAX2"/>
    <property type="match status" value="1"/>
</dbReference>
<comment type="caution">
    <text evidence="7">The sequence shown here is derived from an EMBL/GenBank/DDBJ whole genome shotgun (WGS) entry which is preliminary data.</text>
</comment>
<keyword evidence="4" id="KW-0812">Transmembrane</keyword>
<dbReference type="Pfam" id="PF00018">
    <property type="entry name" value="SH3_1"/>
    <property type="match status" value="1"/>
</dbReference>
<evidence type="ECO:0000256" key="1">
    <source>
        <dbReference type="ARBA" id="ARBA00022443"/>
    </source>
</evidence>
<feature type="compositionally biased region" description="Low complexity" evidence="3">
    <location>
        <begin position="1196"/>
        <end position="1209"/>
    </location>
</feature>
<keyword evidence="4" id="KW-0472">Membrane</keyword>
<dbReference type="Pfam" id="PF20843">
    <property type="entry name" value="Rax2_3"/>
    <property type="match status" value="1"/>
</dbReference>
<proteinExistence type="predicted"/>
<accession>A0ABP9Z2R2</accession>
<dbReference type="InterPro" id="IPR036028">
    <property type="entry name" value="SH3-like_dom_sf"/>
</dbReference>
<feature type="domain" description="SH3" evidence="6">
    <location>
        <begin position="1238"/>
        <end position="1302"/>
    </location>
</feature>
<dbReference type="InterPro" id="IPR024982">
    <property type="entry name" value="Rax2-like_C"/>
</dbReference>
<feature type="transmembrane region" description="Helical" evidence="4">
    <location>
        <begin position="1090"/>
        <end position="1116"/>
    </location>
</feature>
<reference evidence="7 8" key="1">
    <citation type="submission" date="2024-04" db="EMBL/GenBank/DDBJ databases">
        <title>genome sequences of Mucor flavus KT1a and Helicostylum pulchrum KT1b strains isolated from the surface of a dry-aged beef.</title>
        <authorList>
            <person name="Toyotome T."/>
            <person name="Hosono M."/>
            <person name="Torimaru M."/>
            <person name="Fukuda K."/>
            <person name="Mikami N."/>
        </authorList>
    </citation>
    <scope>NUCLEOTIDE SEQUENCE [LARGE SCALE GENOMIC DNA]</scope>
    <source>
        <strain evidence="7 8">KT1a</strain>
    </source>
</reference>
<organism evidence="7 8">
    <name type="scientific">Mucor flavus</name>
    <dbReference type="NCBI Taxonomy" id="439312"/>
    <lineage>
        <taxon>Eukaryota</taxon>
        <taxon>Fungi</taxon>
        <taxon>Fungi incertae sedis</taxon>
        <taxon>Mucoromycota</taxon>
        <taxon>Mucoromycotina</taxon>
        <taxon>Mucoromycetes</taxon>
        <taxon>Mucorales</taxon>
        <taxon>Mucorineae</taxon>
        <taxon>Mucoraceae</taxon>
        <taxon>Mucor</taxon>
    </lineage>
</organism>
<keyword evidence="5" id="KW-0732">Signal</keyword>
<protein>
    <recommendedName>
        <fullName evidence="6">SH3 domain-containing protein</fullName>
    </recommendedName>
</protein>
<sequence>MVNVLWFFSFLYFIQWTNGLEIPTITLDSLGGQLGFIGDYAGISPVKQMSQFESLPNNTHGLLMTALDDTTLIFKLFGTVNGSISSYCKISDTKYILAGNFNTINQTTFNHIAQFDTATSSLSPLQQGLDGSVRSIYCDSDQVYVGGDFIAPIGANMTEYTGHAALWKQNQWNPLPWKGFNGPVYSIIKQLQQQSILFAGQFDSTGDGQFFNQNTSQTINLLSSATISAGNSAMFGNNTNPSSVVCSQSPWLLQDGMPGYWEALFNSPVQPSVFRLSNVHLNGKNTNEFNIISLGSNQYFQLSYTDPVTSQIISCTDKCILSNDSSIPYQDFTVTLPVTTNGIRINIDSWFGSGGGLGNVEIFRSDVSLQPQLNNEPSTSTSCSNNPSSTASTTGNWSQVYSYQSYRNFLIATFAATELQTSNVSVTYQPYISGQGIYNVYATTPGCVGTSTCDQRTQVVLEMTLNPGNTTTYALDQQNAADLRTLIYSGPISASSGSFQPSIIMRVSPTATVPTSGTVSIAADSLEFIRNTTGSVLSSILNYYPSNNTWLPLHQQLPPASTVRTLQSNANKIFIGGNFRSTNTTLYTNLVTYDFDTGFIPVQNNGLNGMVSTSVLVGSQLVVGGLFNNTEVPSSNALNHVASYNLDTNTWSGMQNGVDGPVNNLYTTDNTSVHLSGAFTTVNRSTSYSNAQWHLTQNQWIRSSSLVVGPIANQLDLGNNNTLYMGAIKSAQTHRASNIASFEQTQWRSSITDLDPNATVTTGAFWKNGNANTMILGGLFNFNNTQYRITMYDGTMWKGLMENIEGDVNTLYVLKNQLLIGGRFQGTIGDITITSFAVYNLERQAFEEVQGVLTQDQTPGQVNVIRTQTDGKSIYVAGNFSFAGLLNCNSICQLASDSRQWTQVSQGIEGSIKDMSIYKGSITVVGDLTVASTKTGLAVLDNLSTASWKSPAHDIVSTNSLVNDGTGQFIVSGRSDDQFYLGSWNGQELTKINTDLGPSSNIIQLMYLPVDASPSKSRYPSGSDTVLMAVGHLDLPQFGSASAALFDGTTWYPYVLTSTANGTGGLIRSTISITACCTPKSVRNYLSVPAVILISIAISLAILFFLMALSFLYLFLKRRNNVKYEAAPMQEWKPKHRPSSLLAMLDAAQLTDSAFLAVGAGSAAAGAAGAAGASKQRDSSTGYTTALDGRGQQSMDISDTSRLRSSSGFSTSMSSIPFSVLMANAVKSNDEPTAASDETPKIYYAKYPFEAKEFGELAFTAQTTIIVTDTSDDVWWMGYKDDGFGNPVSGLFPSNYVSKAKPF</sequence>
<evidence type="ECO:0000256" key="4">
    <source>
        <dbReference type="SAM" id="Phobius"/>
    </source>
</evidence>
<dbReference type="PROSITE" id="PS50002">
    <property type="entry name" value="SH3"/>
    <property type="match status" value="1"/>
</dbReference>
<dbReference type="InterPro" id="IPR048266">
    <property type="entry name" value="Rax2-like_second"/>
</dbReference>
<name>A0ABP9Z2R2_9FUNG</name>
<gene>
    <name evidence="7" type="ORF">MFLAVUS_006869</name>
</gene>
<dbReference type="Proteomes" id="UP001473302">
    <property type="component" value="Unassembled WGS sequence"/>
</dbReference>
<keyword evidence="4" id="KW-1133">Transmembrane helix</keyword>